<keyword evidence="1" id="KW-1133">Transmembrane helix</keyword>
<keyword evidence="1" id="KW-0472">Membrane</keyword>
<accession>A0A817QIT9</accession>
<reference evidence="2" key="1">
    <citation type="submission" date="2021-02" db="EMBL/GenBank/DDBJ databases">
        <authorList>
            <person name="Nowell W R."/>
        </authorList>
    </citation>
    <scope>NUCLEOTIDE SEQUENCE</scope>
</reference>
<feature type="transmembrane region" description="Helical" evidence="1">
    <location>
        <begin position="570"/>
        <end position="589"/>
    </location>
</feature>
<dbReference type="Proteomes" id="UP000663833">
    <property type="component" value="Unassembled WGS sequence"/>
</dbReference>
<evidence type="ECO:0000313" key="3">
    <source>
        <dbReference type="EMBL" id="CAF3333590.1"/>
    </source>
</evidence>
<evidence type="ECO:0000313" key="2">
    <source>
        <dbReference type="EMBL" id="CAF3203608.1"/>
    </source>
</evidence>
<proteinExistence type="predicted"/>
<dbReference type="Gene3D" id="2.10.50.10">
    <property type="entry name" value="Tumor Necrosis Factor Receptor, subunit A, domain 2"/>
    <property type="match status" value="1"/>
</dbReference>
<dbReference type="Proteomes" id="UP000663825">
    <property type="component" value="Unassembled WGS sequence"/>
</dbReference>
<comment type="caution">
    <text evidence="2">The sequence shown here is derived from an EMBL/GenBank/DDBJ whole genome shotgun (WGS) entry which is preliminary data.</text>
</comment>
<feature type="transmembrane region" description="Helical" evidence="1">
    <location>
        <begin position="841"/>
        <end position="866"/>
    </location>
</feature>
<gene>
    <name evidence="3" type="ORF">LUA448_LOCUS11412</name>
    <name evidence="2" type="ORF">TIS948_LOCUS12735</name>
</gene>
<dbReference type="AlphaFoldDB" id="A0A817QIT9"/>
<dbReference type="EMBL" id="CAJNYD010001386">
    <property type="protein sequence ID" value="CAF3333590.1"/>
    <property type="molecule type" value="Genomic_DNA"/>
</dbReference>
<keyword evidence="1" id="KW-0812">Transmembrane</keyword>
<evidence type="ECO:0008006" key="5">
    <source>
        <dbReference type="Google" id="ProtNLM"/>
    </source>
</evidence>
<dbReference type="EMBL" id="CAJNXB010001940">
    <property type="protein sequence ID" value="CAF3203608.1"/>
    <property type="molecule type" value="Genomic_DNA"/>
</dbReference>
<protein>
    <recommendedName>
        <fullName evidence="5">Tyrosine-protein kinase ephrin type A/B receptor-like domain-containing protein</fullName>
    </recommendedName>
</protein>
<evidence type="ECO:0000313" key="4">
    <source>
        <dbReference type="Proteomes" id="UP000663825"/>
    </source>
</evidence>
<organism evidence="2 4">
    <name type="scientific">Rotaria socialis</name>
    <dbReference type="NCBI Taxonomy" id="392032"/>
    <lineage>
        <taxon>Eukaryota</taxon>
        <taxon>Metazoa</taxon>
        <taxon>Spiralia</taxon>
        <taxon>Gnathifera</taxon>
        <taxon>Rotifera</taxon>
        <taxon>Eurotatoria</taxon>
        <taxon>Bdelloidea</taxon>
        <taxon>Philodinida</taxon>
        <taxon>Philodinidae</taxon>
        <taxon>Rotaria</taxon>
    </lineage>
</organism>
<evidence type="ECO:0000256" key="1">
    <source>
        <dbReference type="SAM" id="Phobius"/>
    </source>
</evidence>
<sequence>MLFLSFVRNAKTVYQFIETQTDSDYYGTRFVSNNYMVVLSENQNSHFRVVADVLGHFSCVKFFFFGENKNEGNNYYVINVAVGRNQNETQLYFIYLMASRANGYQSLTVGRIQLDLAIEWNNEHGHYELIGCYNEVVNWTDHSWNIPLEPQLLSNMQVDLKGEYAYIFFRDIIFTYDINANKMKYVWMANEISPYLFNPHALDIGETNDETKSAIIPGYAQEEKEVGKSLPIVCLFELDPPSNMTLISNITLENTTVTDSIAFFSNYDDVISVVIHDRTKKVLVSMPYLGKVYLLSFNSTDIVLIRSFTKTARSIAWLDDDGILAAFLILDDPTLPWARSKILVINTSANNDEVIYFYPNNQQILLPIWGVPSFVRISTTSSHQLLFLDSDGWIGIVPKSPPGHCARMNELFYDQTYFEKCPPGTYKSSNEASPCQVCPPGTKSSMRNNSNGEDATSCSPCSLDSFCPLASLNDVNISLYPIVDDSYTDPDVPSWDSFDDILVNNAFSINGNSGGCVVKSPMFWTCIVLGICLIILVTMGILFYFPESKIYFARLRFIFQQTDLIGEGRMWIGGLVSFAIMILVIYAFWFSLAFIKLYPIEESGDANFACNTGLRNSKFTSALRLLSSKKSQTDAPMFQMLDDQQFQLTVDFIQTGFVCNNIHAHEYVGLQWIDLKPNRCFRQEDNATSTISIDLHDHQMGLMFNLAGNCYIGGARLCLTAPKTLSNDTFYTAQPLIFCQILSNTNDTLGKFVRVTIELIKAVNRTESLDEGGQTTYSGVWIPRFIAEGTSDKMSYDQYGSYTRYLTIQHIVEVKLKETSFFIMNIQQPITRKGEAIFKDILFSTMCLEFCAIAFLLFKLAILPLLKRLLKKLHQYDFCKKRFEQHNLDETTLDKI</sequence>
<name>A0A817QIT9_9BILA</name>
<dbReference type="OrthoDB" id="10016331at2759"/>
<feature type="transmembrane region" description="Helical" evidence="1">
    <location>
        <begin position="522"/>
        <end position="545"/>
    </location>
</feature>